<dbReference type="GO" id="GO:0004553">
    <property type="term" value="F:hydrolase activity, hydrolyzing O-glycosyl compounds"/>
    <property type="evidence" value="ECO:0007669"/>
    <property type="project" value="InterPro"/>
</dbReference>
<evidence type="ECO:0000313" key="9">
    <source>
        <dbReference type="Proteomes" id="UP000035579"/>
    </source>
</evidence>
<evidence type="ECO:0000259" key="5">
    <source>
        <dbReference type="Pfam" id="PF02836"/>
    </source>
</evidence>
<dbReference type="Pfam" id="PF02836">
    <property type="entry name" value="Glyco_hydro_2_C"/>
    <property type="match status" value="1"/>
</dbReference>
<evidence type="ECO:0000256" key="1">
    <source>
        <dbReference type="ARBA" id="ARBA00007401"/>
    </source>
</evidence>
<dbReference type="InterPro" id="IPR013783">
    <property type="entry name" value="Ig-like_fold"/>
</dbReference>
<dbReference type="Gene3D" id="2.60.120.260">
    <property type="entry name" value="Galactose-binding domain-like"/>
    <property type="match status" value="1"/>
</dbReference>
<dbReference type="Pfam" id="PF22666">
    <property type="entry name" value="Glyco_hydro_2_N2"/>
    <property type="match status" value="1"/>
</dbReference>
<dbReference type="Gene3D" id="3.20.20.80">
    <property type="entry name" value="Glycosidases"/>
    <property type="match status" value="1"/>
</dbReference>
<dbReference type="SUPFAM" id="SSF49785">
    <property type="entry name" value="Galactose-binding domain-like"/>
    <property type="match status" value="1"/>
</dbReference>
<keyword evidence="3" id="KW-0326">Glycosidase</keyword>
<dbReference type="InterPro" id="IPR041351">
    <property type="entry name" value="Ig_GlcNase"/>
</dbReference>
<keyword evidence="2" id="KW-0378">Hydrolase</keyword>
<dbReference type="InterPro" id="IPR054593">
    <property type="entry name" value="Beta-mannosidase-like_N2"/>
</dbReference>
<evidence type="ECO:0000259" key="4">
    <source>
        <dbReference type="Pfam" id="PF00703"/>
    </source>
</evidence>
<dbReference type="SUPFAM" id="SSF51445">
    <property type="entry name" value="(Trans)glycosidases"/>
    <property type="match status" value="1"/>
</dbReference>
<accession>A0AAC8Q9D1</accession>
<dbReference type="InterPro" id="IPR036156">
    <property type="entry name" value="Beta-gal/glucu_dom_sf"/>
</dbReference>
<feature type="domain" description="Exo-beta-D-glucosaminidase Ig-fold" evidence="6">
    <location>
        <begin position="800"/>
        <end position="909"/>
    </location>
</feature>
<dbReference type="Pfam" id="PF00703">
    <property type="entry name" value="Glyco_hydro_2"/>
    <property type="match status" value="1"/>
</dbReference>
<proteinExistence type="inferred from homology"/>
<dbReference type="InterPro" id="IPR006103">
    <property type="entry name" value="Glyco_hydro_2_cat"/>
</dbReference>
<protein>
    <submittedName>
        <fullName evidence="8">Beta-mannosidase</fullName>
    </submittedName>
</protein>
<dbReference type="InterPro" id="IPR006102">
    <property type="entry name" value="Ig-like_GH2"/>
</dbReference>
<dbReference type="GO" id="GO:0005975">
    <property type="term" value="P:carbohydrate metabolic process"/>
    <property type="evidence" value="ECO:0007669"/>
    <property type="project" value="InterPro"/>
</dbReference>
<evidence type="ECO:0000256" key="2">
    <source>
        <dbReference type="ARBA" id="ARBA00022801"/>
    </source>
</evidence>
<evidence type="ECO:0000259" key="6">
    <source>
        <dbReference type="Pfam" id="PF18368"/>
    </source>
</evidence>
<evidence type="ECO:0000256" key="3">
    <source>
        <dbReference type="ARBA" id="ARBA00023295"/>
    </source>
</evidence>
<dbReference type="Gene3D" id="2.60.40.10">
    <property type="entry name" value="Immunoglobulins"/>
    <property type="match status" value="3"/>
</dbReference>
<organism evidence="8 9">
    <name type="scientific">Archangium gephyra</name>
    <dbReference type="NCBI Taxonomy" id="48"/>
    <lineage>
        <taxon>Bacteria</taxon>
        <taxon>Pseudomonadati</taxon>
        <taxon>Myxococcota</taxon>
        <taxon>Myxococcia</taxon>
        <taxon>Myxococcales</taxon>
        <taxon>Cystobacterineae</taxon>
        <taxon>Archangiaceae</taxon>
        <taxon>Archangium</taxon>
    </lineage>
</organism>
<dbReference type="InterPro" id="IPR017853">
    <property type="entry name" value="GH"/>
</dbReference>
<comment type="similarity">
    <text evidence="1">Belongs to the glycosyl hydrolase 2 family.</text>
</comment>
<dbReference type="PANTHER" id="PTHR43536">
    <property type="entry name" value="MANNOSYLGLYCOPROTEIN ENDO-BETA-MANNOSIDASE"/>
    <property type="match status" value="1"/>
</dbReference>
<evidence type="ECO:0000259" key="7">
    <source>
        <dbReference type="Pfam" id="PF22666"/>
    </source>
</evidence>
<dbReference type="InterPro" id="IPR043534">
    <property type="entry name" value="EBDG/EBM"/>
</dbReference>
<name>A0AAC8Q9D1_9BACT</name>
<dbReference type="AlphaFoldDB" id="A0AAC8Q9D1"/>
<evidence type="ECO:0000313" key="8">
    <source>
        <dbReference type="EMBL" id="AKJ03179.1"/>
    </source>
</evidence>
<dbReference type="Proteomes" id="UP000035579">
    <property type="component" value="Chromosome"/>
</dbReference>
<dbReference type="SUPFAM" id="SSF49303">
    <property type="entry name" value="beta-Galactosidase/glucuronidase domain"/>
    <property type="match status" value="3"/>
</dbReference>
<sequence>MSSRGEGAIGGGMSWNTVRAMRALLLAALWVCQSCSCPGQTPPPPDLATGERLVLREGWQLQSSAELSATGAELSRPGFEGGRWHPARVPSTVVGALVEAGVFPRDLYQGMNLRSLPGMDYALGENFTNLELSPGSPFLPAWWYRTEFELPAGVSGRKVWLTLDGVNYRANVWLNGQLVGALSGTYRAFELDVTGAARPGARNALAVELFAPRPTDLAHTWIDWNPTPPDKNMGLWRDVSLTTTGPVAIRNPQVVTRLESEALAHLTVSAELRNPGQQPRTGTLRGSVAGVWLESTVTLQPGEVREVRFTGAEVSGLDIRDPALWWPAQYGPQNLHTLELEFVEQGGAVSDRSRLRFGIREVTSSVTEHGLVFRVNGRPILIRGAGWARDMLFMESAEREAQEVALVRDLGLNAVRFEGKFGSDHLVDLLDEAGILVIAGWSCCDVWENWGRDANGEWTRDLKWNAEQRAVAEGSMRDMALRLRNHPSVIAWWSGSDNPPEPETEAMYLRVLGETRWPNPVQSSATAVETALGGPTGLKMRGPYDWVPPNYWLEDTRRGGAFGFASEISPGPAIPEIESLTEMVGPEHLWPIDEVWSYHCGAVQFRTVDAFTAALSARYGTASGVLDYTRKAQAMTYEAQRAMFEAYSQRKYQATGVIQWMLNNAWPSLIWHLYDYSLSAGGGYYGTKKALEPLHVQYSALDRSVVVVNSGLGVHPDLRVSARVLAFDLTPLHEAEATVSLGPDGVATALVLPVLSPPSDTYFVRLELRGADGTVHSTNFYWLPARPDVLDYDYEGPEAWYMTPTTSYANLTRLQGLAPTALEVEVSPSQGAGNERLKAVRLTNPSAHLAFMVRLKLTHGPGGAEVLPTRWEDNYVSLLPGESRTVVARYMEADAHGAEPTVESSGWNVPKVAH</sequence>
<gene>
    <name evidence="8" type="ORF">AA314_04805</name>
</gene>
<dbReference type="KEGG" id="age:AA314_04805"/>
<dbReference type="InterPro" id="IPR008979">
    <property type="entry name" value="Galactose-bd-like_sf"/>
</dbReference>
<feature type="domain" description="Glycoside hydrolase family 2 immunoglobulin-like beta-sandwich" evidence="4">
    <location>
        <begin position="247"/>
        <end position="360"/>
    </location>
</feature>
<dbReference type="EMBL" id="CP011509">
    <property type="protein sequence ID" value="AKJ03179.1"/>
    <property type="molecule type" value="Genomic_DNA"/>
</dbReference>
<dbReference type="PANTHER" id="PTHR43536:SF1">
    <property type="entry name" value="MANNOSYLGLYCOPROTEIN ENDO-BETA-MANNOSIDASE"/>
    <property type="match status" value="1"/>
</dbReference>
<reference evidence="8 9" key="1">
    <citation type="submission" date="2015-05" db="EMBL/GenBank/DDBJ databases">
        <title>Genome assembly of Archangium gephyra DSM 2261.</title>
        <authorList>
            <person name="Sharma G."/>
            <person name="Subramanian S."/>
        </authorList>
    </citation>
    <scope>NUCLEOTIDE SEQUENCE [LARGE SCALE GENOMIC DNA]</scope>
    <source>
        <strain evidence="8 9">DSM 2261</strain>
    </source>
</reference>
<dbReference type="Pfam" id="PF18368">
    <property type="entry name" value="Ig_GlcNase"/>
    <property type="match status" value="1"/>
</dbReference>
<feature type="domain" description="Glycoside hydrolase family 2 catalytic" evidence="5">
    <location>
        <begin position="372"/>
        <end position="508"/>
    </location>
</feature>
<feature type="domain" description="Beta-mannosidase-like galactose-binding" evidence="7">
    <location>
        <begin position="141"/>
        <end position="211"/>
    </location>
</feature>